<dbReference type="EMBL" id="PXYT01000020">
    <property type="protein sequence ID" value="PSR28320.1"/>
    <property type="molecule type" value="Genomic_DNA"/>
</dbReference>
<name>A0A2T2X1E7_9FIRM</name>
<evidence type="ECO:0000256" key="1">
    <source>
        <dbReference type="SAM" id="Phobius"/>
    </source>
</evidence>
<evidence type="ECO:0000313" key="3">
    <source>
        <dbReference type="Proteomes" id="UP000242699"/>
    </source>
</evidence>
<dbReference type="AlphaFoldDB" id="A0A2T2X1E7"/>
<evidence type="ECO:0000313" key="2">
    <source>
        <dbReference type="EMBL" id="PSR28320.1"/>
    </source>
</evidence>
<comment type="caution">
    <text evidence="2">The sequence shown here is derived from an EMBL/GenBank/DDBJ whole genome shotgun (WGS) entry which is preliminary data.</text>
</comment>
<gene>
    <name evidence="2" type="ORF">C7B43_10080</name>
</gene>
<feature type="transmembrane region" description="Helical" evidence="1">
    <location>
        <begin position="63"/>
        <end position="84"/>
    </location>
</feature>
<keyword evidence="1" id="KW-0472">Membrane</keyword>
<protein>
    <submittedName>
        <fullName evidence="2">Uncharacterized protein</fullName>
    </submittedName>
</protein>
<proteinExistence type="predicted"/>
<organism evidence="2 3">
    <name type="scientific">Sulfobacillus benefaciens</name>
    <dbReference type="NCBI Taxonomy" id="453960"/>
    <lineage>
        <taxon>Bacteria</taxon>
        <taxon>Bacillati</taxon>
        <taxon>Bacillota</taxon>
        <taxon>Clostridia</taxon>
        <taxon>Eubacteriales</taxon>
        <taxon>Clostridiales Family XVII. Incertae Sedis</taxon>
        <taxon>Sulfobacillus</taxon>
    </lineage>
</organism>
<sequence length="162" mass="17367">MTKTTGLIAFLWLLLVMSSPSLLALSASTYRYLTPSHLITFIVSGLTFVILGRQLKKRGHAPFWPGTIIGSATAILGSAVYQYTIRLPHAQHALSLSLHGVPPLAVSAMLHIHPVSGALIISAFSAGFYGLWGGFATWWGAQSAPFSHTPGPKDNVQTKSRT</sequence>
<reference evidence="2 3" key="1">
    <citation type="journal article" date="2014" name="BMC Genomics">
        <title>Comparison of environmental and isolate Sulfobacillus genomes reveals diverse carbon, sulfur, nitrogen, and hydrogen metabolisms.</title>
        <authorList>
            <person name="Justice N.B."/>
            <person name="Norman A."/>
            <person name="Brown C.T."/>
            <person name="Singh A."/>
            <person name="Thomas B.C."/>
            <person name="Banfield J.F."/>
        </authorList>
    </citation>
    <scope>NUCLEOTIDE SEQUENCE [LARGE SCALE GENOMIC DNA]</scope>
    <source>
        <strain evidence="2">AMDSBA1</strain>
    </source>
</reference>
<feature type="transmembrane region" description="Helical" evidence="1">
    <location>
        <begin position="104"/>
        <end position="132"/>
    </location>
</feature>
<keyword evidence="1" id="KW-0812">Transmembrane</keyword>
<dbReference type="Proteomes" id="UP000242699">
    <property type="component" value="Unassembled WGS sequence"/>
</dbReference>
<accession>A0A2T2X1E7</accession>
<feature type="transmembrane region" description="Helical" evidence="1">
    <location>
        <begin position="34"/>
        <end position="51"/>
    </location>
</feature>
<keyword evidence="1" id="KW-1133">Transmembrane helix</keyword>